<dbReference type="EMBL" id="UOGC01000051">
    <property type="protein sequence ID" value="VAX17432.1"/>
    <property type="molecule type" value="Genomic_DNA"/>
</dbReference>
<dbReference type="Gene3D" id="1.20.1510.10">
    <property type="entry name" value="Cation efflux protein transmembrane domain"/>
    <property type="match status" value="1"/>
</dbReference>
<sequence length="400" mass="43181">MSDSHFKNHVPCIEGQKNKDRLNEALKVTVVGAVTNFLLAVGKLTAGILGSSSAMVADAVHSLSDLVTDVVVYVSATIAAQEADEAHPYGHGRAETIGAAVMGAVLIVVGIIIVFEVIDRLMAGEVLVPTWPAICGALVSIVANEWLYFYTVKIGRKINNDVVVANAWHHRTDSISSVAALIGIGGAMAGFPLLDPLAAIVIVFLIVKVGGEIMWKAFQDLMDRSASPEQLEEIKEIIMHASGVRHFHELRARRVGGDIFVDAHIVVQPNISVSEAHNIAETVRYNLKDKVGVADALIHIDAEDDMTFKLMLVDREKMAEKVRAKAESVEGVKGVWGVTIHYLAGKMCVEFSLEMDDSITIAKAKELAVGLKEELLEDESIDTVVIHGSLTGAFFDNEAK</sequence>
<dbReference type="InterPro" id="IPR058533">
    <property type="entry name" value="Cation_efflux_TM"/>
</dbReference>
<dbReference type="SUPFAM" id="SSF161111">
    <property type="entry name" value="Cation efflux protein transmembrane domain-like"/>
    <property type="match status" value="1"/>
</dbReference>
<evidence type="ECO:0000256" key="4">
    <source>
        <dbReference type="ARBA" id="ARBA00022692"/>
    </source>
</evidence>
<feature type="domain" description="Cation efflux protein transmembrane" evidence="7">
    <location>
        <begin position="30"/>
        <end position="222"/>
    </location>
</feature>
<gene>
    <name evidence="9" type="ORF">MNBD_NITROSPINAE01-736</name>
</gene>
<dbReference type="InterPro" id="IPR027469">
    <property type="entry name" value="Cation_efflux_TMD_sf"/>
</dbReference>
<dbReference type="Gene3D" id="3.30.70.1350">
    <property type="entry name" value="Cation efflux protein, cytoplasmic domain"/>
    <property type="match status" value="2"/>
</dbReference>
<dbReference type="FunFam" id="1.20.1510.10:FF:000006">
    <property type="entry name" value="Divalent cation efflux transporter"/>
    <property type="match status" value="1"/>
</dbReference>
<evidence type="ECO:0000256" key="2">
    <source>
        <dbReference type="ARBA" id="ARBA00008114"/>
    </source>
</evidence>
<organism evidence="9">
    <name type="scientific">hydrothermal vent metagenome</name>
    <dbReference type="NCBI Taxonomy" id="652676"/>
    <lineage>
        <taxon>unclassified sequences</taxon>
        <taxon>metagenomes</taxon>
        <taxon>ecological metagenomes</taxon>
    </lineage>
</organism>
<dbReference type="GO" id="GO:0016020">
    <property type="term" value="C:membrane"/>
    <property type="evidence" value="ECO:0007669"/>
    <property type="project" value="UniProtKB-SubCell"/>
</dbReference>
<evidence type="ECO:0000313" key="9">
    <source>
        <dbReference type="EMBL" id="VAX17432.1"/>
    </source>
</evidence>
<evidence type="ECO:0000256" key="6">
    <source>
        <dbReference type="ARBA" id="ARBA00023136"/>
    </source>
</evidence>
<proteinExistence type="inferred from homology"/>
<protein>
    <submittedName>
        <fullName evidence="9">Cobalt-zinc-cadmium resistance protein</fullName>
    </submittedName>
</protein>
<feature type="domain" description="Cation efflux protein cytoplasmic" evidence="8">
    <location>
        <begin position="318"/>
        <end position="387"/>
    </location>
</feature>
<evidence type="ECO:0000259" key="7">
    <source>
        <dbReference type="Pfam" id="PF01545"/>
    </source>
</evidence>
<accession>A0A3B1BN43</accession>
<dbReference type="InterPro" id="IPR002524">
    <property type="entry name" value="Cation_efflux"/>
</dbReference>
<evidence type="ECO:0000256" key="3">
    <source>
        <dbReference type="ARBA" id="ARBA00022448"/>
    </source>
</evidence>
<dbReference type="PANTHER" id="PTHR43840:SF15">
    <property type="entry name" value="MITOCHONDRIAL METAL TRANSPORTER 1-RELATED"/>
    <property type="match status" value="1"/>
</dbReference>
<dbReference type="Pfam" id="PF01545">
    <property type="entry name" value="Cation_efflux"/>
    <property type="match status" value="1"/>
</dbReference>
<comment type="similarity">
    <text evidence="2">Belongs to the cation diffusion facilitator (CDF) transporter (TC 2.A.4) family.</text>
</comment>
<dbReference type="NCBIfam" id="TIGR01297">
    <property type="entry name" value="CDF"/>
    <property type="match status" value="1"/>
</dbReference>
<evidence type="ECO:0000256" key="1">
    <source>
        <dbReference type="ARBA" id="ARBA00004141"/>
    </source>
</evidence>
<evidence type="ECO:0000259" key="8">
    <source>
        <dbReference type="Pfam" id="PF16916"/>
    </source>
</evidence>
<dbReference type="InterPro" id="IPR036837">
    <property type="entry name" value="Cation_efflux_CTD_sf"/>
</dbReference>
<keyword evidence="4" id="KW-0812">Transmembrane</keyword>
<name>A0A3B1BN43_9ZZZZ</name>
<evidence type="ECO:0000256" key="5">
    <source>
        <dbReference type="ARBA" id="ARBA00022989"/>
    </source>
</evidence>
<keyword evidence="3" id="KW-0813">Transport</keyword>
<keyword evidence="6" id="KW-0472">Membrane</keyword>
<dbReference type="SUPFAM" id="SSF160240">
    <property type="entry name" value="Cation efflux protein cytoplasmic domain-like"/>
    <property type="match status" value="2"/>
</dbReference>
<comment type="subcellular location">
    <subcellularLocation>
        <location evidence="1">Membrane</location>
        <topology evidence="1">Multi-pass membrane protein</topology>
    </subcellularLocation>
</comment>
<dbReference type="GO" id="GO:0008324">
    <property type="term" value="F:monoatomic cation transmembrane transporter activity"/>
    <property type="evidence" value="ECO:0007669"/>
    <property type="project" value="InterPro"/>
</dbReference>
<feature type="domain" description="Cation efflux protein cytoplasmic" evidence="8">
    <location>
        <begin position="227"/>
        <end position="302"/>
    </location>
</feature>
<dbReference type="InterPro" id="IPR050291">
    <property type="entry name" value="CDF_Transporter"/>
</dbReference>
<dbReference type="Pfam" id="PF16916">
    <property type="entry name" value="ZT_dimer"/>
    <property type="match status" value="2"/>
</dbReference>
<reference evidence="9" key="1">
    <citation type="submission" date="2018-06" db="EMBL/GenBank/DDBJ databases">
        <authorList>
            <person name="Zhirakovskaya E."/>
        </authorList>
    </citation>
    <scope>NUCLEOTIDE SEQUENCE</scope>
</reference>
<keyword evidence="5" id="KW-1133">Transmembrane helix</keyword>
<dbReference type="InterPro" id="IPR027470">
    <property type="entry name" value="Cation_efflux_CTD"/>
</dbReference>
<dbReference type="AlphaFoldDB" id="A0A3B1BN43"/>
<dbReference type="PANTHER" id="PTHR43840">
    <property type="entry name" value="MITOCHONDRIAL METAL TRANSPORTER 1-RELATED"/>
    <property type="match status" value="1"/>
</dbReference>